<dbReference type="OrthoDB" id="1951221at2"/>
<dbReference type="Gene3D" id="1.25.10.10">
    <property type="entry name" value="Leucine-rich Repeat Variant"/>
    <property type="match status" value="1"/>
</dbReference>
<evidence type="ECO:0000313" key="2">
    <source>
        <dbReference type="Proteomes" id="UP000469440"/>
    </source>
</evidence>
<evidence type="ECO:0000313" key="1">
    <source>
        <dbReference type="EMBL" id="MVB13049.1"/>
    </source>
</evidence>
<dbReference type="AlphaFoldDB" id="A0A6N8I502"/>
<reference evidence="1 2" key="1">
    <citation type="submission" date="2019-09" db="EMBL/GenBank/DDBJ databases">
        <title>Genome sequence of Clostridium sp. EA1.</title>
        <authorList>
            <person name="Poehlein A."/>
            <person name="Bengelsdorf F.R."/>
            <person name="Daniel R."/>
        </authorList>
    </citation>
    <scope>NUCLEOTIDE SEQUENCE [LARGE SCALE GENOMIC DNA]</scope>
    <source>
        <strain evidence="1 2">EA1</strain>
    </source>
</reference>
<dbReference type="InterPro" id="IPR016024">
    <property type="entry name" value="ARM-type_fold"/>
</dbReference>
<accession>A0A6N8I502</accession>
<dbReference type="EMBL" id="VWXL01000109">
    <property type="protein sequence ID" value="MVB13049.1"/>
    <property type="molecule type" value="Genomic_DNA"/>
</dbReference>
<dbReference type="InterPro" id="IPR011989">
    <property type="entry name" value="ARM-like"/>
</dbReference>
<protein>
    <recommendedName>
        <fullName evidence="3">SufBD protein</fullName>
    </recommendedName>
</protein>
<keyword evidence="2" id="KW-1185">Reference proteome</keyword>
<dbReference type="Proteomes" id="UP000469440">
    <property type="component" value="Unassembled WGS sequence"/>
</dbReference>
<comment type="caution">
    <text evidence="1">The sequence shown here is derived from an EMBL/GenBank/DDBJ whole genome shotgun (WGS) entry which is preliminary data.</text>
</comment>
<organism evidence="1 2">
    <name type="scientific">Caproicibacter fermentans</name>
    <dbReference type="NCBI Taxonomy" id="2576756"/>
    <lineage>
        <taxon>Bacteria</taxon>
        <taxon>Bacillati</taxon>
        <taxon>Bacillota</taxon>
        <taxon>Clostridia</taxon>
        <taxon>Eubacteriales</taxon>
        <taxon>Acutalibacteraceae</taxon>
        <taxon>Caproicibacter</taxon>
    </lineage>
</organism>
<dbReference type="SUPFAM" id="SSF48371">
    <property type="entry name" value="ARM repeat"/>
    <property type="match status" value="1"/>
</dbReference>
<evidence type="ECO:0008006" key="3">
    <source>
        <dbReference type="Google" id="ProtNLM"/>
    </source>
</evidence>
<gene>
    <name evidence="1" type="ORF">CAFE_38040</name>
</gene>
<name>A0A6N8I502_9FIRM</name>
<dbReference type="RefSeq" id="WP_156991463.1">
    <property type="nucleotide sequence ID" value="NZ_VWXL01000109.1"/>
</dbReference>
<proteinExistence type="predicted"/>
<sequence length="163" mass="18613">MVCNSNSKVVNILSNIQELVSGLKDKDDKYAYQCLKQLELESLNSDAVYSYFDLFSAMLDDSNSYIRTRGILLIAANAKWDSDYKIDEMIDRLLKHIMDDKPITARQTIKALPVIAKHKPDLIDNICNALHKANPQIYRGSMQPLICKDIQETLRKISSFKQS</sequence>